<accession>A0A3P7J0S7</accession>
<proteinExistence type="predicted"/>
<evidence type="ECO:0000313" key="2">
    <source>
        <dbReference type="EMBL" id="VDM70027.1"/>
    </source>
</evidence>
<dbReference type="AlphaFoldDB" id="A0A3P7J0S7"/>
<feature type="region of interest" description="Disordered" evidence="1">
    <location>
        <begin position="69"/>
        <end position="92"/>
    </location>
</feature>
<name>A0A3P7J0S7_STRVU</name>
<evidence type="ECO:0000313" key="3">
    <source>
        <dbReference type="Proteomes" id="UP000270094"/>
    </source>
</evidence>
<dbReference type="EMBL" id="UYYB01014433">
    <property type="protein sequence ID" value="VDM70027.1"/>
    <property type="molecule type" value="Genomic_DNA"/>
</dbReference>
<keyword evidence="3" id="KW-1185">Reference proteome</keyword>
<protein>
    <submittedName>
        <fullName evidence="2">Uncharacterized protein</fullName>
    </submittedName>
</protein>
<organism evidence="2 3">
    <name type="scientific">Strongylus vulgaris</name>
    <name type="common">Blood worm</name>
    <dbReference type="NCBI Taxonomy" id="40348"/>
    <lineage>
        <taxon>Eukaryota</taxon>
        <taxon>Metazoa</taxon>
        <taxon>Ecdysozoa</taxon>
        <taxon>Nematoda</taxon>
        <taxon>Chromadorea</taxon>
        <taxon>Rhabditida</taxon>
        <taxon>Rhabditina</taxon>
        <taxon>Rhabditomorpha</taxon>
        <taxon>Strongyloidea</taxon>
        <taxon>Strongylidae</taxon>
        <taxon>Strongylus</taxon>
    </lineage>
</organism>
<evidence type="ECO:0000256" key="1">
    <source>
        <dbReference type="SAM" id="MobiDB-lite"/>
    </source>
</evidence>
<reference evidence="2 3" key="1">
    <citation type="submission" date="2018-11" db="EMBL/GenBank/DDBJ databases">
        <authorList>
            <consortium name="Pathogen Informatics"/>
        </authorList>
    </citation>
    <scope>NUCLEOTIDE SEQUENCE [LARGE SCALE GENOMIC DNA]</scope>
</reference>
<dbReference type="Proteomes" id="UP000270094">
    <property type="component" value="Unassembled WGS sequence"/>
</dbReference>
<sequence length="92" mass="9409">MTTCATGDGYNFTLLTCIKLAKTMWQNYLAAGRDTSDVKKGCASFAGYLDIITGGGGLATELATLEAPLGGGGGAPSSDRELTAGELPNLKF</sequence>
<gene>
    <name evidence="2" type="ORF">SVUK_LOCUS5025</name>
</gene>